<keyword evidence="9" id="KW-1185">Reference proteome</keyword>
<dbReference type="InterPro" id="IPR036864">
    <property type="entry name" value="Zn2-C6_fun-type_DNA-bd_sf"/>
</dbReference>
<dbReference type="GO" id="GO:0008270">
    <property type="term" value="F:zinc ion binding"/>
    <property type="evidence" value="ECO:0007669"/>
    <property type="project" value="InterPro"/>
</dbReference>
<evidence type="ECO:0000256" key="1">
    <source>
        <dbReference type="ARBA" id="ARBA00022723"/>
    </source>
</evidence>
<keyword evidence="3" id="KW-0238">DNA-binding</keyword>
<evidence type="ECO:0000259" key="7">
    <source>
        <dbReference type="PROSITE" id="PS50048"/>
    </source>
</evidence>
<proteinExistence type="predicted"/>
<keyword evidence="1" id="KW-0479">Metal-binding</keyword>
<sequence>MPGTPSDSGSSPTDQAPREKDDTQGRVLEEDLLSQWNGHEGHEIVATEKVACDRCRRRKTKCDRVNPCSQCIKTGSQCTYQLGQKVKEKRQRVLISSVYESRMEHISNKIDDLSEMMRHLSHERSSNGGPATSAALQPPLHSSFRSSKSRVAASGNKTGARNHHQPSIEAGGIESTLLAHVIFATRFLQTVVANDPYSKVAAEMTSVLDALRSTVNVQKQQNETLEDSPPFSKALPPGLSFRDLPIPSMDRILACLRIAHERSSNEVYWPFEFGSLGDFTQYVIKACSPGPVTDTELIIAHYGLELLFTECSSVTGDDAVKHEYEAQALICSDSLETILSNLPFHITTNIVSVCAMYMATIYSLRHGKPFAAWSFISRASLMAQALGLHSKLAMTTEPAEEGQRGIRLFWALYVLEKAVSLRLGRPSTIRDHDITVPRLPLDRKMTSLLHNRLPDWIEVASLYGRVYDNIYSPNALVQPVSTRESRTRALAAELERIMAARVEFYKRPNQWTSHVVHPGPSRFIIHANRAIEYSILASIYRGIPSGQSSSLAPCPECISAARVTLKEIEVCMSMLADAALWSPSLDIWVNEIILLAPFMPFLILFCSIVETSNSSDLDRLRQLVDSLQSMAQSPRYSACSKQLRILKALYDVAAKYVEAKAKGQSGDVPSDPFTDLDMDTYLNSNTVWFGADSHSPGVSTAPDIWSLNGTETPAVASSAGTTEGQGQQVMNQALNFQPRATMSAMQQQIPYDLTMELDMPGVQLGRWFYQSHQMMRLLDDS</sequence>
<feature type="compositionally biased region" description="Basic and acidic residues" evidence="6">
    <location>
        <begin position="16"/>
        <end position="25"/>
    </location>
</feature>
<dbReference type="GO" id="GO:0003677">
    <property type="term" value="F:DNA binding"/>
    <property type="evidence" value="ECO:0007669"/>
    <property type="project" value="UniProtKB-KW"/>
</dbReference>
<keyword evidence="2" id="KW-0805">Transcription regulation</keyword>
<feature type="compositionally biased region" description="Low complexity" evidence="6">
    <location>
        <begin position="1"/>
        <end position="14"/>
    </location>
</feature>
<name>A0A9P5L8G6_PENCR</name>
<dbReference type="PANTHER" id="PTHR46910:SF5">
    <property type="entry name" value="ZN(II)2CYS6 TRANSCRIPTION FACTOR (EUROFUNG)"/>
    <property type="match status" value="1"/>
</dbReference>
<evidence type="ECO:0000256" key="6">
    <source>
        <dbReference type="SAM" id="MobiDB-lite"/>
    </source>
</evidence>
<dbReference type="PROSITE" id="PS50048">
    <property type="entry name" value="ZN2_CY6_FUNGAL_2"/>
    <property type="match status" value="1"/>
</dbReference>
<dbReference type="Proteomes" id="UP000701341">
    <property type="component" value="Unassembled WGS sequence"/>
</dbReference>
<evidence type="ECO:0000256" key="2">
    <source>
        <dbReference type="ARBA" id="ARBA00023015"/>
    </source>
</evidence>
<accession>A0A9P5L8G6</accession>
<evidence type="ECO:0000256" key="4">
    <source>
        <dbReference type="ARBA" id="ARBA00023163"/>
    </source>
</evidence>
<dbReference type="Gene3D" id="4.10.240.10">
    <property type="entry name" value="Zn(2)-C6 fungal-type DNA-binding domain"/>
    <property type="match status" value="1"/>
</dbReference>
<dbReference type="GO" id="GO:0000981">
    <property type="term" value="F:DNA-binding transcription factor activity, RNA polymerase II-specific"/>
    <property type="evidence" value="ECO:0007669"/>
    <property type="project" value="InterPro"/>
</dbReference>
<organism evidence="8 9">
    <name type="scientific">Penicillium crustosum</name>
    <name type="common">Blue mold fungus</name>
    <dbReference type="NCBI Taxonomy" id="36656"/>
    <lineage>
        <taxon>Eukaryota</taxon>
        <taxon>Fungi</taxon>
        <taxon>Dikarya</taxon>
        <taxon>Ascomycota</taxon>
        <taxon>Pezizomycotina</taxon>
        <taxon>Eurotiomycetes</taxon>
        <taxon>Eurotiomycetidae</taxon>
        <taxon>Eurotiales</taxon>
        <taxon>Aspergillaceae</taxon>
        <taxon>Penicillium</taxon>
    </lineage>
</organism>
<dbReference type="AlphaFoldDB" id="A0A9P5L8G6"/>
<dbReference type="PROSITE" id="PS00463">
    <property type="entry name" value="ZN2_CY6_FUNGAL_1"/>
    <property type="match status" value="1"/>
</dbReference>
<comment type="caution">
    <text evidence="8">The sequence shown here is derived from an EMBL/GenBank/DDBJ whole genome shotgun (WGS) entry which is preliminary data.</text>
</comment>
<evidence type="ECO:0000256" key="5">
    <source>
        <dbReference type="ARBA" id="ARBA00023242"/>
    </source>
</evidence>
<dbReference type="InterPro" id="IPR001138">
    <property type="entry name" value="Zn2Cys6_DnaBD"/>
</dbReference>
<dbReference type="PANTHER" id="PTHR46910">
    <property type="entry name" value="TRANSCRIPTION FACTOR PDR1"/>
    <property type="match status" value="1"/>
</dbReference>
<dbReference type="GO" id="GO:0006351">
    <property type="term" value="P:DNA-templated transcription"/>
    <property type="evidence" value="ECO:0007669"/>
    <property type="project" value="InterPro"/>
</dbReference>
<protein>
    <recommendedName>
        <fullName evidence="7">Zn(2)-C6 fungal-type domain-containing protein</fullName>
    </recommendedName>
</protein>
<dbReference type="Pfam" id="PF04082">
    <property type="entry name" value="Fungal_trans"/>
    <property type="match status" value="1"/>
</dbReference>
<gene>
    <name evidence="8" type="ORF">PCG10_006138</name>
</gene>
<feature type="region of interest" description="Disordered" evidence="6">
    <location>
        <begin position="1"/>
        <end position="25"/>
    </location>
</feature>
<keyword evidence="4" id="KW-0804">Transcription</keyword>
<reference evidence="8" key="1">
    <citation type="submission" date="2020-02" db="EMBL/GenBank/DDBJ databases">
        <authorList>
            <person name="Lichtner F.J."/>
        </authorList>
    </citation>
    <scope>NUCLEOTIDE SEQUENCE</scope>
    <source>
        <strain evidence="8">G10</strain>
    </source>
</reference>
<dbReference type="CDD" id="cd00067">
    <property type="entry name" value="GAL4"/>
    <property type="match status" value="1"/>
</dbReference>
<dbReference type="SMART" id="SM00906">
    <property type="entry name" value="Fungal_trans"/>
    <property type="match status" value="1"/>
</dbReference>
<evidence type="ECO:0000313" key="9">
    <source>
        <dbReference type="Proteomes" id="UP000701341"/>
    </source>
</evidence>
<evidence type="ECO:0000313" key="8">
    <source>
        <dbReference type="EMBL" id="KAF7529807.1"/>
    </source>
</evidence>
<dbReference type="SUPFAM" id="SSF57701">
    <property type="entry name" value="Zn2/Cys6 DNA-binding domain"/>
    <property type="match status" value="1"/>
</dbReference>
<feature type="region of interest" description="Disordered" evidence="6">
    <location>
        <begin position="119"/>
        <end position="168"/>
    </location>
</feature>
<dbReference type="EMBL" id="JAAOZQ010000004">
    <property type="protein sequence ID" value="KAF7529807.1"/>
    <property type="molecule type" value="Genomic_DNA"/>
</dbReference>
<keyword evidence="5" id="KW-0539">Nucleus</keyword>
<dbReference type="InterPro" id="IPR007219">
    <property type="entry name" value="XnlR_reg_dom"/>
</dbReference>
<feature type="domain" description="Zn(2)-C6 fungal-type" evidence="7">
    <location>
        <begin position="51"/>
        <end position="80"/>
    </location>
</feature>
<dbReference type="CDD" id="cd12148">
    <property type="entry name" value="fungal_TF_MHR"/>
    <property type="match status" value="1"/>
</dbReference>
<dbReference type="SMART" id="SM00066">
    <property type="entry name" value="GAL4"/>
    <property type="match status" value="1"/>
</dbReference>
<dbReference type="Pfam" id="PF00172">
    <property type="entry name" value="Zn_clus"/>
    <property type="match status" value="1"/>
</dbReference>
<evidence type="ECO:0000256" key="3">
    <source>
        <dbReference type="ARBA" id="ARBA00023125"/>
    </source>
</evidence>
<dbReference type="InterPro" id="IPR050987">
    <property type="entry name" value="AtrR-like"/>
</dbReference>